<name>A0ABW2L5B7_9BACT</name>
<proteinExistence type="predicted"/>
<dbReference type="PROSITE" id="PS51257">
    <property type="entry name" value="PROKAR_LIPOPROTEIN"/>
    <property type="match status" value="1"/>
</dbReference>
<accession>A0ABW2L5B7</accession>
<evidence type="ECO:0000313" key="2">
    <source>
        <dbReference type="EMBL" id="MFC7337507.1"/>
    </source>
</evidence>
<feature type="domain" description="DUF4034" evidence="1">
    <location>
        <begin position="70"/>
        <end position="182"/>
    </location>
</feature>
<gene>
    <name evidence="2" type="ORF">ACFQY0_09995</name>
</gene>
<evidence type="ECO:0000259" key="1">
    <source>
        <dbReference type="Pfam" id="PF13226"/>
    </source>
</evidence>
<sequence>MKHIQALPLFLILMLTACKEEESGSPGDSGTITPGHAGPVEHIDAAERLAATNLETSRDPIDKEIKVFKAEVRGAFDEERFEELDKQASEQRTSRPVFDNGSEKLFQFYEGLSNRFHTGEDGHLTDFAKYERWLKKHPDSLAAHIGLADLWVDYAWFARGSGYADTVSDAQWQAFRQRLEQAGETLGKAAKLPESDPYWYCVALTVGLGQGWSADVFNQVTSEGNKLAPTFWSIDNKRAHTLLPRWFGEEGDWEAYADKVSKRKDGLGAEAYARIVMQLSTFYADVFRDSDASWEITREGLLILRKKYPKSIYIHNCLAYYAVLGRDRDLAKATFEELGDEYDEEVWEEPERYVHFRTWAQTGKW</sequence>
<evidence type="ECO:0000313" key="3">
    <source>
        <dbReference type="Proteomes" id="UP001596472"/>
    </source>
</evidence>
<protein>
    <submittedName>
        <fullName evidence="2">DUF4034 domain-containing protein</fullName>
    </submittedName>
</protein>
<dbReference type="Pfam" id="PF13226">
    <property type="entry name" value="DUF4034"/>
    <property type="match status" value="1"/>
</dbReference>
<organism evidence="2 3">
    <name type="scientific">Haloferula chungangensis</name>
    <dbReference type="NCBI Taxonomy" id="1048331"/>
    <lineage>
        <taxon>Bacteria</taxon>
        <taxon>Pseudomonadati</taxon>
        <taxon>Verrucomicrobiota</taxon>
        <taxon>Verrucomicrobiia</taxon>
        <taxon>Verrucomicrobiales</taxon>
        <taxon>Verrucomicrobiaceae</taxon>
        <taxon>Haloferula</taxon>
    </lineage>
</organism>
<comment type="caution">
    <text evidence="2">The sequence shown here is derived from an EMBL/GenBank/DDBJ whole genome shotgun (WGS) entry which is preliminary data.</text>
</comment>
<dbReference type="RefSeq" id="WP_379711854.1">
    <property type="nucleotide sequence ID" value="NZ_JBHTBS010000004.1"/>
</dbReference>
<dbReference type="InterPro" id="IPR025115">
    <property type="entry name" value="DUF4034"/>
</dbReference>
<dbReference type="EMBL" id="JBHTBS010000004">
    <property type="protein sequence ID" value="MFC7337507.1"/>
    <property type="molecule type" value="Genomic_DNA"/>
</dbReference>
<keyword evidence="3" id="KW-1185">Reference proteome</keyword>
<dbReference type="Proteomes" id="UP001596472">
    <property type="component" value="Unassembled WGS sequence"/>
</dbReference>
<reference evidence="3" key="1">
    <citation type="journal article" date="2019" name="Int. J. Syst. Evol. Microbiol.">
        <title>The Global Catalogue of Microorganisms (GCM) 10K type strain sequencing project: providing services to taxonomists for standard genome sequencing and annotation.</title>
        <authorList>
            <consortium name="The Broad Institute Genomics Platform"/>
            <consortium name="The Broad Institute Genome Sequencing Center for Infectious Disease"/>
            <person name="Wu L."/>
            <person name="Ma J."/>
        </authorList>
    </citation>
    <scope>NUCLEOTIDE SEQUENCE [LARGE SCALE GENOMIC DNA]</scope>
    <source>
        <strain evidence="3">CGMCC 4.1467</strain>
    </source>
</reference>